<keyword evidence="2" id="KW-1185">Reference proteome</keyword>
<gene>
    <name evidence="1" type="ORF">M422DRAFT_267455</name>
</gene>
<proteinExistence type="predicted"/>
<name>A0A0C9UPQ7_SPHS4</name>
<evidence type="ECO:0000313" key="2">
    <source>
        <dbReference type="Proteomes" id="UP000054279"/>
    </source>
</evidence>
<sequence length="179" mass="19770">MWDGLKLIHIIKAGQYTLIVSAFEPRQIETYELSFQSLRAFDIEPLPTEGAGMYPKTILGTWKQDIAAGAASFGKYLNNPWLKISIPSTMHILIHMQLLQAPPSNPINITLDKTDTTGTPTTQVLSSGSYSDDATPGILIPHSAILPGMYILIPSAYMMMRQRRGDVDDGYTCAVIVER</sequence>
<dbReference type="SUPFAM" id="SSF49758">
    <property type="entry name" value="Calpain large subunit, middle domain (domain III)"/>
    <property type="match status" value="1"/>
</dbReference>
<dbReference type="EMBL" id="KN837251">
    <property type="protein sequence ID" value="KIJ30937.1"/>
    <property type="molecule type" value="Genomic_DNA"/>
</dbReference>
<protein>
    <submittedName>
        <fullName evidence="1">Uncharacterized protein</fullName>
    </submittedName>
</protein>
<dbReference type="AlphaFoldDB" id="A0A0C9UPQ7"/>
<dbReference type="HOGENOM" id="CLU_1598492_0_0_1"/>
<dbReference type="OrthoDB" id="167576at2759"/>
<dbReference type="InterPro" id="IPR036213">
    <property type="entry name" value="Calpain_III_sf"/>
</dbReference>
<organism evidence="1 2">
    <name type="scientific">Sphaerobolus stellatus (strain SS14)</name>
    <dbReference type="NCBI Taxonomy" id="990650"/>
    <lineage>
        <taxon>Eukaryota</taxon>
        <taxon>Fungi</taxon>
        <taxon>Dikarya</taxon>
        <taxon>Basidiomycota</taxon>
        <taxon>Agaricomycotina</taxon>
        <taxon>Agaricomycetes</taxon>
        <taxon>Phallomycetidae</taxon>
        <taxon>Geastrales</taxon>
        <taxon>Sphaerobolaceae</taxon>
        <taxon>Sphaerobolus</taxon>
    </lineage>
</organism>
<evidence type="ECO:0000313" key="1">
    <source>
        <dbReference type="EMBL" id="KIJ30937.1"/>
    </source>
</evidence>
<dbReference type="Proteomes" id="UP000054279">
    <property type="component" value="Unassembled WGS sequence"/>
</dbReference>
<accession>A0A0C9UPQ7</accession>
<dbReference type="Gene3D" id="2.60.120.380">
    <property type="match status" value="1"/>
</dbReference>
<reference evidence="1 2" key="1">
    <citation type="submission" date="2014-06" db="EMBL/GenBank/DDBJ databases">
        <title>Evolutionary Origins and Diversification of the Mycorrhizal Mutualists.</title>
        <authorList>
            <consortium name="DOE Joint Genome Institute"/>
            <consortium name="Mycorrhizal Genomics Consortium"/>
            <person name="Kohler A."/>
            <person name="Kuo A."/>
            <person name="Nagy L.G."/>
            <person name="Floudas D."/>
            <person name="Copeland A."/>
            <person name="Barry K.W."/>
            <person name="Cichocki N."/>
            <person name="Veneault-Fourrey C."/>
            <person name="LaButti K."/>
            <person name="Lindquist E.A."/>
            <person name="Lipzen A."/>
            <person name="Lundell T."/>
            <person name="Morin E."/>
            <person name="Murat C."/>
            <person name="Riley R."/>
            <person name="Ohm R."/>
            <person name="Sun H."/>
            <person name="Tunlid A."/>
            <person name="Henrissat B."/>
            <person name="Grigoriev I.V."/>
            <person name="Hibbett D.S."/>
            <person name="Martin F."/>
        </authorList>
    </citation>
    <scope>NUCLEOTIDE SEQUENCE [LARGE SCALE GENOMIC DNA]</scope>
    <source>
        <strain evidence="1 2">SS14</strain>
    </source>
</reference>